<comment type="caution">
    <text evidence="1">The sequence shown here is derived from an EMBL/GenBank/DDBJ whole genome shotgun (WGS) entry which is preliminary data.</text>
</comment>
<keyword evidence="2" id="KW-1185">Reference proteome</keyword>
<dbReference type="OrthoDB" id="334130at2"/>
<dbReference type="AlphaFoldDB" id="A0A2P2DDI1"/>
<reference evidence="2" key="1">
    <citation type="journal article" date="2019" name="Microbiol. Immunol.">
        <title>Molecular and phenotypic characterization of Leptospira johnsonii sp. nov., Leptospira ellinghausenii sp. nov. and Leptospira ryugenii sp. nov. isolated from soil and water in Japan.</title>
        <authorList>
            <person name="Masuzawa T."/>
            <person name="Saito M."/>
            <person name="Nakao R."/>
            <person name="Nikaido Y."/>
            <person name="Matsumoto M."/>
            <person name="Ogawa M."/>
            <person name="Yokoyama M."/>
            <person name="Hidaka Y."/>
            <person name="Tomita J."/>
            <person name="Sakakibara K."/>
            <person name="Suzuki K."/>
            <person name="Yasuda S."/>
            <person name="Sato H."/>
            <person name="Yamaguchi M."/>
            <person name="Yoshida S.I."/>
            <person name="Koizumi N."/>
            <person name="Kawamura Y."/>
        </authorList>
    </citation>
    <scope>NUCLEOTIDE SEQUENCE [LARGE SCALE GENOMIC DNA]</scope>
    <source>
        <strain evidence="2">E18</strain>
    </source>
</reference>
<dbReference type="EMBL" id="BFAZ01000009">
    <property type="protein sequence ID" value="GBF42682.1"/>
    <property type="molecule type" value="Genomic_DNA"/>
</dbReference>
<organism evidence="1 2">
    <name type="scientific">Leptospira ellinghausenii</name>
    <dbReference type="NCBI Taxonomy" id="1917822"/>
    <lineage>
        <taxon>Bacteria</taxon>
        <taxon>Pseudomonadati</taxon>
        <taxon>Spirochaetota</taxon>
        <taxon>Spirochaetia</taxon>
        <taxon>Leptospirales</taxon>
        <taxon>Leptospiraceae</taxon>
        <taxon>Leptospira</taxon>
    </lineage>
</organism>
<evidence type="ECO:0000313" key="1">
    <source>
        <dbReference type="EMBL" id="GBF42682.1"/>
    </source>
</evidence>
<sequence length="64" mass="8063">MEPWMAENQEEWEALTLRLFRRVEELELLMQEVRSDLTRYRAVREEWYLWHSAWKEEYSKRATG</sequence>
<name>A0A2P2DDI1_9LEPT</name>
<accession>A0A2P2DDI1</accession>
<dbReference type="Proteomes" id="UP000245206">
    <property type="component" value="Unassembled WGS sequence"/>
</dbReference>
<gene>
    <name evidence="1" type="ORF">LPTSP2_19720</name>
</gene>
<proteinExistence type="predicted"/>
<protein>
    <submittedName>
        <fullName evidence="1">Uncharacterized protein</fullName>
    </submittedName>
</protein>
<evidence type="ECO:0000313" key="2">
    <source>
        <dbReference type="Proteomes" id="UP000245206"/>
    </source>
</evidence>